<evidence type="ECO:0000313" key="3">
    <source>
        <dbReference type="EMBL" id="ALT05912.1"/>
    </source>
</evidence>
<dbReference type="AlphaFoldDB" id="A0A126JIA6"/>
<protein>
    <submittedName>
        <fullName evidence="2">Uncharacterized protein</fullName>
    </submittedName>
</protein>
<proteinExistence type="predicted"/>
<name>A0A126JIA6_CLOBO</name>
<organism evidence="2">
    <name type="scientific">Clostridium botulinum</name>
    <dbReference type="NCBI Taxonomy" id="1491"/>
    <lineage>
        <taxon>Bacteria</taxon>
        <taxon>Bacillati</taxon>
        <taxon>Bacillota</taxon>
        <taxon>Clostridia</taxon>
        <taxon>Eubacteriales</taxon>
        <taxon>Clostridiaceae</taxon>
        <taxon>Clostridium</taxon>
    </lineage>
</organism>
<geneLocation type="plasmid" evidence="2">
    <name>p12/29</name>
</geneLocation>
<keyword evidence="1" id="KW-1133">Transmembrane helix</keyword>
<dbReference type="EMBL" id="KT897275">
    <property type="protein sequence ID" value="ALT05402.1"/>
    <property type="molecule type" value="Genomic_DNA"/>
</dbReference>
<keyword evidence="1" id="KW-0812">Transmembrane</keyword>
<keyword evidence="2" id="KW-0614">Plasmid</keyword>
<keyword evidence="1" id="KW-0472">Membrane</keyword>
<feature type="transmembrane region" description="Helical" evidence="1">
    <location>
        <begin position="6"/>
        <end position="32"/>
    </location>
</feature>
<geneLocation type="plasmid" evidence="3">
    <name>pFI1111E1</name>
</geneLocation>
<accession>A0A126JIA6</accession>
<dbReference type="EMBL" id="KT897280">
    <property type="protein sequence ID" value="ALT05912.1"/>
    <property type="molecule type" value="Genomic_DNA"/>
</dbReference>
<evidence type="ECO:0000313" key="2">
    <source>
        <dbReference type="EMBL" id="ALT05402.1"/>
    </source>
</evidence>
<sequence>MYVSSVPYAVLTLLIIRCLLLNLAISFLDIFILSEIINIFSPSCSKLFVFILTLNLNLHTYIN</sequence>
<evidence type="ECO:0000256" key="1">
    <source>
        <dbReference type="SAM" id="Phobius"/>
    </source>
</evidence>
<reference evidence="2" key="1">
    <citation type="journal article" date="2016" name="Genome Biol. Evol.">
        <title>Evolution of chromosomal Clostridium botulinum type E neurotoxin gene clusters: evidence provided by their rare plasmid borne counterparts.</title>
        <authorList>
            <person name="Carter A.T."/>
            <person name="Austin J.W."/>
            <person name="Weedmark K.A."/>
            <person name="Peck M.W."/>
        </authorList>
    </citation>
    <scope>NUCLEOTIDE SEQUENCE</scope>
    <source>
        <strain evidence="3">FI1111E1</strain>
        <strain evidence="2">IFR 12/29</strain>
        <plasmid evidence="2">p12/29</plasmid>
        <plasmid evidence="3">pFI1111E1</plasmid>
    </source>
</reference>
<feature type="transmembrane region" description="Helical" evidence="1">
    <location>
        <begin position="44"/>
        <end position="62"/>
    </location>
</feature>